<dbReference type="EMBL" id="UINC01004397">
    <property type="protein sequence ID" value="SVA14023.1"/>
    <property type="molecule type" value="Genomic_DNA"/>
</dbReference>
<dbReference type="InterPro" id="IPR002938">
    <property type="entry name" value="FAD-bd"/>
</dbReference>
<sequence length="539" mass="61881">MGVMKELIEDKSDVVIIGGGLAGLSLAIQLKNKAPDASIMVIEKARFPRPEAALKVGESTVEVGSHYFEKILGLKNILDQEIRKLGLRFFFTRDDNRDITLRTELGPSHFLTVWSYQLDRGRFENALAKHCENLGINLISEASVRDLELAKNDSRVLFKKRGETHSLKAKWLVDASGRASLLKRKLGLAKSIKHNINAAWFRIAAKINVDDWSTDVEWQKRNELTRYASTNHLYGKGYWTWLIALSSGSTSIGIVADERIHPFNTINTFDKAREWLKNYEPQCSDRIEEKIDLFQDFLCLKHFSYRCKQLYSEDGWCLTGDAGMFLDPLYSPGSDFVGMNNGFITDIISKFLQGQNISQEVHEHERTFRSIFSGFTPIYEDQYSTMANSKVMSSKFVWDLMMYWGGIGPLFFNQKLTDIEFMNFARPILFDFFNLNVRMQDLYRAWTVLDDDQQHPAGIFLDYAELPLIKQLNRDLLVLKEDEKLLKQLRENLKSAGELADEIYSEAIKDYSELKDENVSTSSSSIAHLKGFYNEFTVC</sequence>
<evidence type="ECO:0000313" key="3">
    <source>
        <dbReference type="EMBL" id="SVA14023.1"/>
    </source>
</evidence>
<dbReference type="GO" id="GO:0071949">
    <property type="term" value="F:FAD binding"/>
    <property type="evidence" value="ECO:0007669"/>
    <property type="project" value="InterPro"/>
</dbReference>
<feature type="domain" description="FAD-binding" evidence="2">
    <location>
        <begin position="12"/>
        <end position="217"/>
    </location>
</feature>
<proteinExistence type="predicted"/>
<dbReference type="PRINTS" id="PR00420">
    <property type="entry name" value="RNGMNOXGNASE"/>
</dbReference>
<dbReference type="Gene3D" id="3.50.50.60">
    <property type="entry name" value="FAD/NAD(P)-binding domain"/>
    <property type="match status" value="1"/>
</dbReference>
<protein>
    <recommendedName>
        <fullName evidence="2">FAD-binding domain-containing protein</fullName>
    </recommendedName>
</protein>
<keyword evidence="1" id="KW-0175">Coiled coil</keyword>
<name>A0A381TJ76_9ZZZZ</name>
<feature type="coiled-coil region" evidence="1">
    <location>
        <begin position="469"/>
        <end position="506"/>
    </location>
</feature>
<dbReference type="SUPFAM" id="SSF51905">
    <property type="entry name" value="FAD/NAD(P)-binding domain"/>
    <property type="match status" value="1"/>
</dbReference>
<evidence type="ECO:0000256" key="1">
    <source>
        <dbReference type="SAM" id="Coils"/>
    </source>
</evidence>
<reference evidence="3" key="1">
    <citation type="submission" date="2018-05" db="EMBL/GenBank/DDBJ databases">
        <authorList>
            <person name="Lanie J.A."/>
            <person name="Ng W.-L."/>
            <person name="Kazmierczak K.M."/>
            <person name="Andrzejewski T.M."/>
            <person name="Davidsen T.M."/>
            <person name="Wayne K.J."/>
            <person name="Tettelin H."/>
            <person name="Glass J.I."/>
            <person name="Rusch D."/>
            <person name="Podicherti R."/>
            <person name="Tsui H.-C.T."/>
            <person name="Winkler M.E."/>
        </authorList>
    </citation>
    <scope>NUCLEOTIDE SEQUENCE</scope>
</reference>
<dbReference type="InterPro" id="IPR036188">
    <property type="entry name" value="FAD/NAD-bd_sf"/>
</dbReference>
<organism evidence="3">
    <name type="scientific">marine metagenome</name>
    <dbReference type="NCBI Taxonomy" id="408172"/>
    <lineage>
        <taxon>unclassified sequences</taxon>
        <taxon>metagenomes</taxon>
        <taxon>ecological metagenomes</taxon>
    </lineage>
</organism>
<accession>A0A381TJ76</accession>
<gene>
    <name evidence="3" type="ORF">METZ01_LOCUS66877</name>
</gene>
<dbReference type="InterPro" id="IPR050816">
    <property type="entry name" value="Flavin-dep_Halogenase_NPB"/>
</dbReference>
<dbReference type="PANTHER" id="PTHR43747:SF1">
    <property type="entry name" value="SLR1998 PROTEIN"/>
    <property type="match status" value="1"/>
</dbReference>
<evidence type="ECO:0000259" key="2">
    <source>
        <dbReference type="Pfam" id="PF01494"/>
    </source>
</evidence>
<dbReference type="Pfam" id="PF01494">
    <property type="entry name" value="FAD_binding_3"/>
    <property type="match status" value="1"/>
</dbReference>
<dbReference type="PANTHER" id="PTHR43747">
    <property type="entry name" value="FAD-BINDING PROTEIN"/>
    <property type="match status" value="1"/>
</dbReference>
<dbReference type="AlphaFoldDB" id="A0A381TJ76"/>